<feature type="domain" description="Alpha/beta hydrolase fold-3" evidence="3">
    <location>
        <begin position="44"/>
        <end position="150"/>
    </location>
</feature>
<accession>A0AAD9Z1Q1</accession>
<keyword evidence="5" id="KW-1185">Reference proteome</keyword>
<evidence type="ECO:0000256" key="1">
    <source>
        <dbReference type="ARBA" id="ARBA00022801"/>
    </source>
</evidence>
<dbReference type="AlphaFoldDB" id="A0AAD9Z1Q1"/>
<keyword evidence="1" id="KW-0378">Hydrolase</keyword>
<evidence type="ECO:0000313" key="5">
    <source>
        <dbReference type="Proteomes" id="UP001276659"/>
    </source>
</evidence>
<dbReference type="Pfam" id="PF07859">
    <property type="entry name" value="Abhydrolase_3"/>
    <property type="match status" value="1"/>
</dbReference>
<feature type="region of interest" description="Disordered" evidence="2">
    <location>
        <begin position="152"/>
        <end position="171"/>
    </location>
</feature>
<reference evidence="4" key="1">
    <citation type="submission" date="2022-11" db="EMBL/GenBank/DDBJ databases">
        <title>Chromosomal genome sequence assembly and mating type (MAT) locus characterization of the leprose asexual lichenized fungus Lepraria neglecta (Nyl.) Erichsen.</title>
        <authorList>
            <person name="Allen J.L."/>
            <person name="Pfeffer B."/>
        </authorList>
    </citation>
    <scope>NUCLEOTIDE SEQUENCE</scope>
    <source>
        <strain evidence="4">Allen 5258</strain>
    </source>
</reference>
<dbReference type="EMBL" id="JASNWA010000009">
    <property type="protein sequence ID" value="KAK3170084.1"/>
    <property type="molecule type" value="Genomic_DNA"/>
</dbReference>
<feature type="compositionally biased region" description="Polar residues" evidence="2">
    <location>
        <begin position="156"/>
        <end position="171"/>
    </location>
</feature>
<dbReference type="InterPro" id="IPR029058">
    <property type="entry name" value="AB_hydrolase_fold"/>
</dbReference>
<dbReference type="SUPFAM" id="SSF53474">
    <property type="entry name" value="alpha/beta-Hydrolases"/>
    <property type="match status" value="1"/>
</dbReference>
<organism evidence="4 5">
    <name type="scientific">Lepraria neglecta</name>
    <dbReference type="NCBI Taxonomy" id="209136"/>
    <lineage>
        <taxon>Eukaryota</taxon>
        <taxon>Fungi</taxon>
        <taxon>Dikarya</taxon>
        <taxon>Ascomycota</taxon>
        <taxon>Pezizomycotina</taxon>
        <taxon>Lecanoromycetes</taxon>
        <taxon>OSLEUM clade</taxon>
        <taxon>Lecanoromycetidae</taxon>
        <taxon>Lecanorales</taxon>
        <taxon>Lecanorineae</taxon>
        <taxon>Stereocaulaceae</taxon>
        <taxon>Lepraria</taxon>
    </lineage>
</organism>
<dbReference type="PANTHER" id="PTHR48081">
    <property type="entry name" value="AB HYDROLASE SUPERFAMILY PROTEIN C4A8.06C"/>
    <property type="match status" value="1"/>
</dbReference>
<protein>
    <recommendedName>
        <fullName evidence="3">Alpha/beta hydrolase fold-3 domain-containing protein</fullName>
    </recommendedName>
</protein>
<dbReference type="Proteomes" id="UP001276659">
    <property type="component" value="Unassembled WGS sequence"/>
</dbReference>
<dbReference type="Gene3D" id="3.40.50.1820">
    <property type="entry name" value="alpha/beta hydrolase"/>
    <property type="match status" value="1"/>
</dbReference>
<evidence type="ECO:0000256" key="2">
    <source>
        <dbReference type="SAM" id="MobiDB-lite"/>
    </source>
</evidence>
<evidence type="ECO:0000259" key="3">
    <source>
        <dbReference type="Pfam" id="PF07859"/>
    </source>
</evidence>
<name>A0AAD9Z1Q1_9LECA</name>
<dbReference type="InterPro" id="IPR050300">
    <property type="entry name" value="GDXG_lipolytic_enzyme"/>
</dbReference>
<sequence length="171" mass="18812">MAKSQCPNLSGWKRLSVPSREKGRDVPCRLIKPHHGGEVQGVFMHIHGGGWVLMTEKEPFPEEDRKRRKVAVVSIGYRIAPEHPFPQGPEDSYDAAEWLVDNAQSGFGAPVIFTGGESAGAQLITLTTFHLLKTRPTLAFNALILSFGPLHAATPPQRQKPPSCNQQLNRA</sequence>
<comment type="caution">
    <text evidence="4">The sequence shown here is derived from an EMBL/GenBank/DDBJ whole genome shotgun (WGS) entry which is preliminary data.</text>
</comment>
<dbReference type="PANTHER" id="PTHR48081:SF8">
    <property type="entry name" value="ALPHA_BETA HYDROLASE FOLD-3 DOMAIN-CONTAINING PROTEIN-RELATED"/>
    <property type="match status" value="1"/>
</dbReference>
<gene>
    <name evidence="4" type="ORF">OEA41_009469</name>
</gene>
<dbReference type="GO" id="GO:0016787">
    <property type="term" value="F:hydrolase activity"/>
    <property type="evidence" value="ECO:0007669"/>
    <property type="project" value="UniProtKB-KW"/>
</dbReference>
<evidence type="ECO:0000313" key="4">
    <source>
        <dbReference type="EMBL" id="KAK3170084.1"/>
    </source>
</evidence>
<dbReference type="InterPro" id="IPR013094">
    <property type="entry name" value="AB_hydrolase_3"/>
</dbReference>
<proteinExistence type="predicted"/>